<evidence type="ECO:0000256" key="11">
    <source>
        <dbReference type="SAM" id="Phobius"/>
    </source>
</evidence>
<protein>
    <submittedName>
        <fullName evidence="13">DUF4118 domain-containing protein</fullName>
    </submittedName>
</protein>
<reference evidence="13 14" key="1">
    <citation type="submission" date="2020-05" db="EMBL/GenBank/DDBJ databases">
        <title>Ramlibacter rhizophilus sp. nov., isolated from rhizosphere soil of national flower Mugunghwa from South Korea.</title>
        <authorList>
            <person name="Zheng-Fei Y."/>
            <person name="Huan T."/>
        </authorList>
    </citation>
    <scope>NUCLEOTIDE SEQUENCE [LARGE SCALE GENOMIC DNA]</scope>
    <source>
        <strain evidence="13 14">H242</strain>
    </source>
</reference>
<evidence type="ECO:0000256" key="1">
    <source>
        <dbReference type="ARBA" id="ARBA00004141"/>
    </source>
</evidence>
<feature type="domain" description="Sensor protein KdpD transmembrane" evidence="12">
    <location>
        <begin position="3"/>
        <end position="91"/>
    </location>
</feature>
<keyword evidence="3" id="KW-0808">Transferase</keyword>
<keyword evidence="8 11" id="KW-1133">Transmembrane helix</keyword>
<keyword evidence="2" id="KW-0597">Phosphoprotein</keyword>
<evidence type="ECO:0000313" key="14">
    <source>
        <dbReference type="Proteomes" id="UP000500826"/>
    </source>
</evidence>
<dbReference type="Proteomes" id="UP000500826">
    <property type="component" value="Chromosome"/>
</dbReference>
<evidence type="ECO:0000256" key="8">
    <source>
        <dbReference type="ARBA" id="ARBA00022989"/>
    </source>
</evidence>
<dbReference type="EMBL" id="CP053418">
    <property type="protein sequence ID" value="QJW83295.1"/>
    <property type="molecule type" value="Genomic_DNA"/>
</dbReference>
<dbReference type="InterPro" id="IPR038318">
    <property type="entry name" value="KdpD_sf"/>
</dbReference>
<sequence length="104" mass="10850">MVAPALLAAATLANLLLDPHAPLASHAMVYVLAVAVASYTVSRTGAVITAIAAVLALNFFFMAPRYTLQVDAQENVATPAAMLGVALAISHRPPCRGGRPRWRG</sequence>
<keyword evidence="4 11" id="KW-0812">Transmembrane</keyword>
<evidence type="ECO:0000313" key="13">
    <source>
        <dbReference type="EMBL" id="QJW83295.1"/>
    </source>
</evidence>
<keyword evidence="9" id="KW-0902">Two-component regulatory system</keyword>
<evidence type="ECO:0000256" key="3">
    <source>
        <dbReference type="ARBA" id="ARBA00022679"/>
    </source>
</evidence>
<accession>A0ABX6NZS8</accession>
<evidence type="ECO:0000256" key="7">
    <source>
        <dbReference type="ARBA" id="ARBA00022840"/>
    </source>
</evidence>
<feature type="transmembrane region" description="Helical" evidence="11">
    <location>
        <begin position="27"/>
        <end position="60"/>
    </location>
</feature>
<dbReference type="InterPro" id="IPR025201">
    <property type="entry name" value="KdpD_TM"/>
</dbReference>
<keyword evidence="6" id="KW-0418">Kinase</keyword>
<gene>
    <name evidence="13" type="ORF">HK414_00680</name>
</gene>
<evidence type="ECO:0000256" key="9">
    <source>
        <dbReference type="ARBA" id="ARBA00023012"/>
    </source>
</evidence>
<keyword evidence="10 11" id="KW-0472">Membrane</keyword>
<comment type="subcellular location">
    <subcellularLocation>
        <location evidence="1">Membrane</location>
        <topology evidence="1">Multi-pass membrane protein</topology>
    </subcellularLocation>
</comment>
<dbReference type="Gene3D" id="1.20.120.620">
    <property type="entry name" value="Backbone structure of the membrane domain of e. Coli histidine kinase receptor kdpd"/>
    <property type="match status" value="1"/>
</dbReference>
<evidence type="ECO:0000256" key="2">
    <source>
        <dbReference type="ARBA" id="ARBA00022553"/>
    </source>
</evidence>
<proteinExistence type="predicted"/>
<evidence type="ECO:0000256" key="6">
    <source>
        <dbReference type="ARBA" id="ARBA00022777"/>
    </source>
</evidence>
<dbReference type="Pfam" id="PF13493">
    <property type="entry name" value="DUF4118"/>
    <property type="match status" value="1"/>
</dbReference>
<keyword evidence="5" id="KW-0547">Nucleotide-binding</keyword>
<evidence type="ECO:0000256" key="5">
    <source>
        <dbReference type="ARBA" id="ARBA00022741"/>
    </source>
</evidence>
<organism evidence="13 14">
    <name type="scientific">Ramlibacter terrae</name>
    <dbReference type="NCBI Taxonomy" id="2732511"/>
    <lineage>
        <taxon>Bacteria</taxon>
        <taxon>Pseudomonadati</taxon>
        <taxon>Pseudomonadota</taxon>
        <taxon>Betaproteobacteria</taxon>
        <taxon>Burkholderiales</taxon>
        <taxon>Comamonadaceae</taxon>
        <taxon>Ramlibacter</taxon>
    </lineage>
</organism>
<keyword evidence="7" id="KW-0067">ATP-binding</keyword>
<keyword evidence="14" id="KW-1185">Reference proteome</keyword>
<reference evidence="13 14" key="2">
    <citation type="submission" date="2020-05" db="EMBL/GenBank/DDBJ databases">
        <authorList>
            <person name="Khan S.A."/>
            <person name="Jeon C.O."/>
            <person name="Chun B.H."/>
        </authorList>
    </citation>
    <scope>NUCLEOTIDE SEQUENCE [LARGE SCALE GENOMIC DNA]</scope>
    <source>
        <strain evidence="13 14">H242</strain>
    </source>
</reference>
<evidence type="ECO:0000256" key="10">
    <source>
        <dbReference type="ARBA" id="ARBA00023136"/>
    </source>
</evidence>
<evidence type="ECO:0000259" key="12">
    <source>
        <dbReference type="Pfam" id="PF13493"/>
    </source>
</evidence>
<name>A0ABX6NZS8_9BURK</name>
<evidence type="ECO:0000256" key="4">
    <source>
        <dbReference type="ARBA" id="ARBA00022692"/>
    </source>
</evidence>